<feature type="region of interest" description="Disordered" evidence="1">
    <location>
        <begin position="523"/>
        <end position="542"/>
    </location>
</feature>
<dbReference type="Pfam" id="PF02992">
    <property type="entry name" value="Transposase_21"/>
    <property type="match status" value="1"/>
</dbReference>
<accession>A0A438BV08</accession>
<evidence type="ECO:0008006" key="4">
    <source>
        <dbReference type="Google" id="ProtNLM"/>
    </source>
</evidence>
<dbReference type="InterPro" id="IPR038765">
    <property type="entry name" value="Papain-like_cys_pep_sf"/>
</dbReference>
<name>A0A438BV08_VITVI</name>
<gene>
    <name evidence="2" type="ORF">CK203_091040</name>
</gene>
<dbReference type="Proteomes" id="UP000288805">
    <property type="component" value="Unassembled WGS sequence"/>
</dbReference>
<evidence type="ECO:0000313" key="3">
    <source>
        <dbReference type="Proteomes" id="UP000288805"/>
    </source>
</evidence>
<sequence>MHHPSDSPSWKLVDHRWPDFASEPRNLRLAISADVINPHSSMSSRHSCWPIIMVIYNLPPWLCMKRKFMMLSLLISGPRQPGNDIDVYLAPLLDDLKMLWDVGVECYDVHQQKVFTLRVALLWTINDFPAYGNLSGCVVKGYFACPICGEDTFSHRLKHGKKNSYTGEVRLCGPVYLRWMYPFERFMKVLERIEAAIGNNEPISETIKWIAHGPSHYVSKYHGYVINGCRYHTKERDDLRATQNSGVSIVASTMQIASAKDQNPVFGALLQIEAFDGMDDSDATCHGMGCNNHKNRPTGAPQRPPIQYTFIEDEDWTIFVKDRLPENFKCSGSNDILVEALGTPEYNGRVRAKRKYYTPRQDFNSAADRAVRDFIAASKEEQRIFQAEVLAKLSQASKESKETKKHTPVNFPDDVFGESFKTFMMKEDMEMIISSKEVSSNCILYYIWHLHRKLIDAKQAERYVFVNPALVSKGLEWDREARKTVALEMKKMIAYYLDPMACQPCDDLKDIVNMAMRINPPEKQNIKEGANLGESGLPKTTR</sequence>
<dbReference type="EMBL" id="QGNW01002611">
    <property type="protein sequence ID" value="RVW14758.1"/>
    <property type="molecule type" value="Genomic_DNA"/>
</dbReference>
<dbReference type="SUPFAM" id="SSF54001">
    <property type="entry name" value="Cysteine proteinases"/>
    <property type="match status" value="1"/>
</dbReference>
<proteinExistence type="predicted"/>
<dbReference type="AlphaFoldDB" id="A0A438BV08"/>
<protein>
    <recommendedName>
        <fullName evidence="4">Transposase</fullName>
    </recommendedName>
</protein>
<dbReference type="PANTHER" id="PTHR10775:SF180">
    <property type="entry name" value="TRANSPOSON, EN_SPM-LIKE, TRANSPOSASE-ASSOCIATED DOMAIN PROTEIN-RELATED"/>
    <property type="match status" value="1"/>
</dbReference>
<dbReference type="PANTHER" id="PTHR10775">
    <property type="entry name" value="OS08G0208400 PROTEIN"/>
    <property type="match status" value="1"/>
</dbReference>
<evidence type="ECO:0000313" key="2">
    <source>
        <dbReference type="EMBL" id="RVW14758.1"/>
    </source>
</evidence>
<dbReference type="InterPro" id="IPR004242">
    <property type="entry name" value="Transposase_21"/>
</dbReference>
<reference evidence="2 3" key="1">
    <citation type="journal article" date="2018" name="PLoS Genet.">
        <title>Population sequencing reveals clonal diversity and ancestral inbreeding in the grapevine cultivar Chardonnay.</title>
        <authorList>
            <person name="Roach M.J."/>
            <person name="Johnson D.L."/>
            <person name="Bohlmann J."/>
            <person name="van Vuuren H.J."/>
            <person name="Jones S.J."/>
            <person name="Pretorius I.S."/>
            <person name="Schmidt S.A."/>
            <person name="Borneman A.R."/>
        </authorList>
    </citation>
    <scope>NUCLEOTIDE SEQUENCE [LARGE SCALE GENOMIC DNA]</scope>
    <source>
        <strain evidence="3">cv. Chardonnay</strain>
        <tissue evidence="2">Leaf</tissue>
    </source>
</reference>
<evidence type="ECO:0000256" key="1">
    <source>
        <dbReference type="SAM" id="MobiDB-lite"/>
    </source>
</evidence>
<organism evidence="2 3">
    <name type="scientific">Vitis vinifera</name>
    <name type="common">Grape</name>
    <dbReference type="NCBI Taxonomy" id="29760"/>
    <lineage>
        <taxon>Eukaryota</taxon>
        <taxon>Viridiplantae</taxon>
        <taxon>Streptophyta</taxon>
        <taxon>Embryophyta</taxon>
        <taxon>Tracheophyta</taxon>
        <taxon>Spermatophyta</taxon>
        <taxon>Magnoliopsida</taxon>
        <taxon>eudicotyledons</taxon>
        <taxon>Gunneridae</taxon>
        <taxon>Pentapetalae</taxon>
        <taxon>rosids</taxon>
        <taxon>Vitales</taxon>
        <taxon>Vitaceae</taxon>
        <taxon>Viteae</taxon>
        <taxon>Vitis</taxon>
    </lineage>
</organism>
<comment type="caution">
    <text evidence="2">The sequence shown here is derived from an EMBL/GenBank/DDBJ whole genome shotgun (WGS) entry which is preliminary data.</text>
</comment>